<sequence>MIRKIDTSEIKKNVKNLFIKASYDIGDDMIELLKSSREKEESETAKYVLDQIIDNDMIAKEESIPMCQDTGMAVVFMEIGKDVFLEGEFVEDAINQGVREAYDEGFLRKSVVNDPVFNRVNTRDNTPAVIHTSYIEGDKVRITVAPKGFGSENMSRIKMLKPADGVEGVKDFVMETVKIAGPNPCPPIVVGVGIGGTFEKAAILSKKALTRELGEKSPNELYSSLEEELFGKINELNIGPAGLKGKTTCLGVHVNYFPTHIAGMPVAVNICCHAYRHASVEI</sequence>
<dbReference type="Proteomes" id="UP000184052">
    <property type="component" value="Unassembled WGS sequence"/>
</dbReference>
<dbReference type="PANTHER" id="PTHR30389">
    <property type="entry name" value="FUMARATE HYDRATASE-RELATED"/>
    <property type="match status" value="1"/>
</dbReference>
<dbReference type="STRING" id="1121476.SAMN02745751_00756"/>
<organism evidence="8 9">
    <name type="scientific">Dethiosulfatibacter aminovorans DSM 17477</name>
    <dbReference type="NCBI Taxonomy" id="1121476"/>
    <lineage>
        <taxon>Bacteria</taxon>
        <taxon>Bacillati</taxon>
        <taxon>Bacillota</taxon>
        <taxon>Tissierellia</taxon>
        <taxon>Dethiosulfatibacter</taxon>
    </lineage>
</organism>
<dbReference type="OrthoDB" id="9798978at2"/>
<dbReference type="GO" id="GO:0016829">
    <property type="term" value="F:lyase activity"/>
    <property type="evidence" value="ECO:0007669"/>
    <property type="project" value="UniProtKB-KW"/>
</dbReference>
<accession>A0A1M6D278</accession>
<keyword evidence="6" id="KW-0456">Lyase</keyword>
<evidence type="ECO:0000313" key="8">
    <source>
        <dbReference type="EMBL" id="SHI67299.1"/>
    </source>
</evidence>
<dbReference type="InterPro" id="IPR004646">
    <property type="entry name" value="Fe-S_hydro-lyase_TtdA-typ_cat"/>
</dbReference>
<evidence type="ECO:0000313" key="9">
    <source>
        <dbReference type="Proteomes" id="UP000184052"/>
    </source>
</evidence>
<evidence type="ECO:0000256" key="4">
    <source>
        <dbReference type="ARBA" id="ARBA00023004"/>
    </source>
</evidence>
<name>A0A1M6D278_9FIRM</name>
<keyword evidence="3" id="KW-0479">Metal-binding</keyword>
<comment type="similarity">
    <text evidence="1">Belongs to the class-I fumarase family.</text>
</comment>
<evidence type="ECO:0000256" key="5">
    <source>
        <dbReference type="ARBA" id="ARBA00023014"/>
    </source>
</evidence>
<dbReference type="GO" id="GO:0046872">
    <property type="term" value="F:metal ion binding"/>
    <property type="evidence" value="ECO:0007669"/>
    <property type="project" value="UniProtKB-KW"/>
</dbReference>
<reference evidence="8 9" key="1">
    <citation type="submission" date="2016-11" db="EMBL/GenBank/DDBJ databases">
        <authorList>
            <person name="Jaros S."/>
            <person name="Januszkiewicz K."/>
            <person name="Wedrychowicz H."/>
        </authorList>
    </citation>
    <scope>NUCLEOTIDE SEQUENCE [LARGE SCALE GENOMIC DNA]</scope>
    <source>
        <strain evidence="8 9">DSM 17477</strain>
    </source>
</reference>
<evidence type="ECO:0000256" key="6">
    <source>
        <dbReference type="ARBA" id="ARBA00023239"/>
    </source>
</evidence>
<proteinExistence type="inferred from homology"/>
<protein>
    <submittedName>
        <fullName evidence="8">Fumarate hydratase subunit alpha</fullName>
    </submittedName>
</protein>
<keyword evidence="2" id="KW-0004">4Fe-4S</keyword>
<keyword evidence="5" id="KW-0411">Iron-sulfur</keyword>
<dbReference type="PANTHER" id="PTHR30389:SF17">
    <property type="entry name" value="L(+)-TARTRATE DEHYDRATASE SUBUNIT ALPHA-RELATED"/>
    <property type="match status" value="1"/>
</dbReference>
<dbReference type="NCBIfam" id="NF004885">
    <property type="entry name" value="PRK06246.1"/>
    <property type="match status" value="1"/>
</dbReference>
<dbReference type="GO" id="GO:0051539">
    <property type="term" value="F:4 iron, 4 sulfur cluster binding"/>
    <property type="evidence" value="ECO:0007669"/>
    <property type="project" value="UniProtKB-KW"/>
</dbReference>
<evidence type="ECO:0000256" key="2">
    <source>
        <dbReference type="ARBA" id="ARBA00022485"/>
    </source>
</evidence>
<dbReference type="InterPro" id="IPR051208">
    <property type="entry name" value="Class-I_Fumarase/Tartrate_DH"/>
</dbReference>
<dbReference type="AlphaFoldDB" id="A0A1M6D278"/>
<gene>
    <name evidence="8" type="ORF">SAMN02745751_00756</name>
</gene>
<dbReference type="EMBL" id="FQZL01000006">
    <property type="protein sequence ID" value="SHI67299.1"/>
    <property type="molecule type" value="Genomic_DNA"/>
</dbReference>
<keyword evidence="4" id="KW-0408">Iron</keyword>
<dbReference type="RefSeq" id="WP_073047401.1">
    <property type="nucleotide sequence ID" value="NZ_FQZL01000006.1"/>
</dbReference>
<dbReference type="NCBIfam" id="TIGR00722">
    <property type="entry name" value="ttdA_fumA_fumB"/>
    <property type="match status" value="1"/>
</dbReference>
<dbReference type="Pfam" id="PF05681">
    <property type="entry name" value="Fumerase"/>
    <property type="match status" value="1"/>
</dbReference>
<feature type="domain" description="Fe-S hydro-lyase tartrate dehydratase alpha-type catalytic" evidence="7">
    <location>
        <begin position="12"/>
        <end position="280"/>
    </location>
</feature>
<evidence type="ECO:0000256" key="3">
    <source>
        <dbReference type="ARBA" id="ARBA00022723"/>
    </source>
</evidence>
<keyword evidence="9" id="KW-1185">Reference proteome</keyword>
<evidence type="ECO:0000256" key="1">
    <source>
        <dbReference type="ARBA" id="ARBA00008876"/>
    </source>
</evidence>
<evidence type="ECO:0000259" key="7">
    <source>
        <dbReference type="Pfam" id="PF05681"/>
    </source>
</evidence>